<dbReference type="Proteomes" id="UP001500449">
    <property type="component" value="Unassembled WGS sequence"/>
</dbReference>
<evidence type="ECO:0000313" key="4">
    <source>
        <dbReference type="Proteomes" id="UP001500449"/>
    </source>
</evidence>
<keyword evidence="4" id="KW-1185">Reference proteome</keyword>
<proteinExistence type="predicted"/>
<dbReference type="EMBL" id="BAAAQK010000013">
    <property type="protein sequence ID" value="GAA1857070.1"/>
    <property type="molecule type" value="Genomic_DNA"/>
</dbReference>
<dbReference type="PANTHER" id="PTHR43798">
    <property type="entry name" value="MONOACYLGLYCEROL LIPASE"/>
    <property type="match status" value="1"/>
</dbReference>
<dbReference type="InterPro" id="IPR050266">
    <property type="entry name" value="AB_hydrolase_sf"/>
</dbReference>
<evidence type="ECO:0000259" key="2">
    <source>
        <dbReference type="Pfam" id="PF00561"/>
    </source>
</evidence>
<dbReference type="InterPro" id="IPR026968">
    <property type="entry name" value="PcaD/CatD"/>
</dbReference>
<protein>
    <submittedName>
        <fullName evidence="3">3-oxoadipate enol-lactonase</fullName>
    </submittedName>
</protein>
<dbReference type="RefSeq" id="WP_344419477.1">
    <property type="nucleotide sequence ID" value="NZ_BAAAQK010000013.1"/>
</dbReference>
<dbReference type="PRINTS" id="PR00111">
    <property type="entry name" value="ABHYDROLASE"/>
</dbReference>
<comment type="caution">
    <text evidence="3">The sequence shown here is derived from an EMBL/GenBank/DDBJ whole genome shotgun (WGS) entry which is preliminary data.</text>
</comment>
<dbReference type="InterPro" id="IPR029058">
    <property type="entry name" value="AB_hydrolase_fold"/>
</dbReference>
<evidence type="ECO:0000256" key="1">
    <source>
        <dbReference type="ARBA" id="ARBA00022801"/>
    </source>
</evidence>
<evidence type="ECO:0000313" key="3">
    <source>
        <dbReference type="EMBL" id="GAA1857070.1"/>
    </source>
</evidence>
<dbReference type="InterPro" id="IPR000073">
    <property type="entry name" value="AB_hydrolase_1"/>
</dbReference>
<dbReference type="NCBIfam" id="TIGR02427">
    <property type="entry name" value="protocat_pcaD"/>
    <property type="match status" value="1"/>
</dbReference>
<organism evidence="3 4">
    <name type="scientific">Pseudonocardia ailaonensis</name>
    <dbReference type="NCBI Taxonomy" id="367279"/>
    <lineage>
        <taxon>Bacteria</taxon>
        <taxon>Bacillati</taxon>
        <taxon>Actinomycetota</taxon>
        <taxon>Actinomycetes</taxon>
        <taxon>Pseudonocardiales</taxon>
        <taxon>Pseudonocardiaceae</taxon>
        <taxon>Pseudonocardia</taxon>
    </lineage>
</organism>
<dbReference type="PANTHER" id="PTHR43798:SF31">
    <property type="entry name" value="AB HYDROLASE SUPERFAMILY PROTEIN YCLE"/>
    <property type="match status" value="1"/>
</dbReference>
<dbReference type="Pfam" id="PF00561">
    <property type="entry name" value="Abhydrolase_1"/>
    <property type="match status" value="1"/>
</dbReference>
<dbReference type="Gene3D" id="3.40.50.1820">
    <property type="entry name" value="alpha/beta hydrolase"/>
    <property type="match status" value="1"/>
</dbReference>
<dbReference type="SUPFAM" id="SSF53474">
    <property type="entry name" value="alpha/beta-Hydrolases"/>
    <property type="match status" value="1"/>
</dbReference>
<feature type="domain" description="AB hydrolase-1" evidence="2">
    <location>
        <begin position="16"/>
        <end position="241"/>
    </location>
</feature>
<accession>A0ABN2N8I9</accession>
<gene>
    <name evidence="3" type="primary">pcaD_2</name>
    <name evidence="3" type="ORF">GCM10009836_41630</name>
</gene>
<name>A0ABN2N8I9_9PSEU</name>
<keyword evidence="1" id="KW-0378">Hydrolase</keyword>
<sequence length="254" mass="27091">MSEILHSRVDGPADGPPLVLLGSLGSTIEMWEPNLPVLAERFRVVRLDHLGHGGSPAPEGPYTMARLADAALATLDSLGLERVAWCGLSLGGMVGLYLGSERPERISRLALCCTSSYFPDRTAWPTRIAGVEADGTGGLAAAIVEKWFTPDWAAAHPAEVARAVGWVADSPDDGYLACCRAIEAWDHRDRLGAVTAPTLVLGGESDRSTPVEPHSRTIAAGIPGARLEVVRGAHLATIENPEETNRLLLEHLRD</sequence>
<reference evidence="3 4" key="1">
    <citation type="journal article" date="2019" name="Int. J. Syst. Evol. Microbiol.">
        <title>The Global Catalogue of Microorganisms (GCM) 10K type strain sequencing project: providing services to taxonomists for standard genome sequencing and annotation.</title>
        <authorList>
            <consortium name="The Broad Institute Genomics Platform"/>
            <consortium name="The Broad Institute Genome Sequencing Center for Infectious Disease"/>
            <person name="Wu L."/>
            <person name="Ma J."/>
        </authorList>
    </citation>
    <scope>NUCLEOTIDE SEQUENCE [LARGE SCALE GENOMIC DNA]</scope>
    <source>
        <strain evidence="3 4">JCM 16009</strain>
    </source>
</reference>